<dbReference type="Gene3D" id="1.20.1090.10">
    <property type="entry name" value="Dehydroquinate synthase-like - alpha domain"/>
    <property type="match status" value="1"/>
</dbReference>
<evidence type="ECO:0000259" key="9">
    <source>
        <dbReference type="Pfam" id="PF00465"/>
    </source>
</evidence>
<dbReference type="Gene3D" id="3.40.50.1970">
    <property type="match status" value="1"/>
</dbReference>
<dbReference type="InterPro" id="IPR018211">
    <property type="entry name" value="ADH_Fe_CS"/>
</dbReference>
<dbReference type="Pfam" id="PF00465">
    <property type="entry name" value="Fe-ADH"/>
    <property type="match status" value="1"/>
</dbReference>
<evidence type="ECO:0000256" key="4">
    <source>
        <dbReference type="ARBA" id="ARBA00023027"/>
    </source>
</evidence>
<sequence>MSTFTFATVPQIIAGPGCIARLSELTKTRLGPRVLVISDEGVVKAGLVQPALESLVDGGADVSVFTGVVADPPEAIIHAAVAQAIGFGATGVLGIGGGSSLDVAKLVALLCKSGEALGDIYGVGKVSGHRLPLVLVPTTAGTGSEVTPISIVTTGAYEKKGVVSPVLLPDAALLDAELTLGLPPAVTAATGIDAMVHAIEAFTSASTNNNPVSRALAKEALRLLGANIEIAVMNGRDLAARQAMLLGAMLAGQAFANSPVAAVHALAYPIGGRYHVPHGLSNSLVLPHVLRFNAIACGDAYAELAPCLFPHLEPAGQAERLSGFIEGLAILPVRLNLPVRLRDVGIPKDGLPLLAESAMEQTRLLVNNPRTVSLSDAATIYEVAW</sequence>
<dbReference type="InterPro" id="IPR056798">
    <property type="entry name" value="ADH_Fe_C"/>
</dbReference>
<dbReference type="CDD" id="cd08193">
    <property type="entry name" value="HVD"/>
    <property type="match status" value="1"/>
</dbReference>
<evidence type="ECO:0000256" key="1">
    <source>
        <dbReference type="ARBA" id="ARBA00001962"/>
    </source>
</evidence>
<protein>
    <recommendedName>
        <fullName evidence="7">Alcohol dehydrogenase 2</fullName>
    </recommendedName>
    <alternativeName>
        <fullName evidence="8">Alcohol dehydrogenase II</fullName>
    </alternativeName>
</protein>
<dbReference type="AlphaFoldDB" id="A0A0U3ICL4"/>
<evidence type="ECO:0000256" key="6">
    <source>
        <dbReference type="ARBA" id="ARBA00049243"/>
    </source>
</evidence>
<name>A0A0U3ICL4_RHILV</name>
<dbReference type="EMBL" id="KT944070">
    <property type="protein sequence ID" value="ALU64643.1"/>
    <property type="molecule type" value="Genomic_DNA"/>
</dbReference>
<dbReference type="InterPro" id="IPR001670">
    <property type="entry name" value="ADH_Fe/GldA"/>
</dbReference>
<dbReference type="FunFam" id="3.40.50.1970:FF:000003">
    <property type="entry name" value="Alcohol dehydrogenase, iron-containing"/>
    <property type="match status" value="1"/>
</dbReference>
<keyword evidence="4" id="KW-0520">NAD</keyword>
<dbReference type="PANTHER" id="PTHR11496:SF102">
    <property type="entry name" value="ALCOHOL DEHYDROGENASE 4"/>
    <property type="match status" value="1"/>
</dbReference>
<dbReference type="PROSITE" id="PS00913">
    <property type="entry name" value="ADH_IRON_1"/>
    <property type="match status" value="1"/>
</dbReference>
<dbReference type="PANTHER" id="PTHR11496">
    <property type="entry name" value="ALCOHOL DEHYDROGENASE"/>
    <property type="match status" value="1"/>
</dbReference>
<dbReference type="SUPFAM" id="SSF56796">
    <property type="entry name" value="Dehydroquinate synthase-like"/>
    <property type="match status" value="1"/>
</dbReference>
<evidence type="ECO:0000256" key="7">
    <source>
        <dbReference type="ARBA" id="ARBA00074848"/>
    </source>
</evidence>
<keyword evidence="3" id="KW-0560">Oxidoreductase</keyword>
<comment type="cofactor">
    <cofactor evidence="1">
        <name>Fe cation</name>
        <dbReference type="ChEBI" id="CHEBI:24875"/>
    </cofactor>
</comment>
<reference evidence="11" key="1">
    <citation type="submission" date="2015-10" db="EMBL/GenBank/DDBJ databases">
        <title>Comparative analysis of sym-gene organization in Rhizobium leguminosarum bv. viciae strains, isolated from different host plants and demonstrating clear differences in symbiotic specificity.</title>
        <authorList>
            <person name="Chirak E.R."/>
            <person name="Kimeklis A.K."/>
            <person name="Andronov E.E."/>
        </authorList>
    </citation>
    <scope>NUCLEOTIDE SEQUENCE</scope>
    <source>
        <strain evidence="11">Vaf12</strain>
    </source>
</reference>
<accession>A0A0U3ICL4</accession>
<evidence type="ECO:0000256" key="3">
    <source>
        <dbReference type="ARBA" id="ARBA00023002"/>
    </source>
</evidence>
<evidence type="ECO:0000313" key="11">
    <source>
        <dbReference type="EMBL" id="ALU64643.1"/>
    </source>
</evidence>
<dbReference type="GO" id="GO:0046872">
    <property type="term" value="F:metal ion binding"/>
    <property type="evidence" value="ECO:0007669"/>
    <property type="project" value="InterPro"/>
</dbReference>
<organism evidence="11">
    <name type="scientific">Rhizobium leguminosarum bv. viciae</name>
    <dbReference type="NCBI Taxonomy" id="387"/>
    <lineage>
        <taxon>Bacteria</taxon>
        <taxon>Pseudomonadati</taxon>
        <taxon>Pseudomonadota</taxon>
        <taxon>Alphaproteobacteria</taxon>
        <taxon>Hyphomicrobiales</taxon>
        <taxon>Rhizobiaceae</taxon>
        <taxon>Rhizobium/Agrobacterium group</taxon>
        <taxon>Rhizobium</taxon>
    </lineage>
</organism>
<dbReference type="Pfam" id="PF25137">
    <property type="entry name" value="ADH_Fe_C"/>
    <property type="match status" value="1"/>
</dbReference>
<evidence type="ECO:0000256" key="5">
    <source>
        <dbReference type="ARBA" id="ARBA00049164"/>
    </source>
</evidence>
<evidence type="ECO:0000259" key="10">
    <source>
        <dbReference type="Pfam" id="PF25137"/>
    </source>
</evidence>
<evidence type="ECO:0000256" key="8">
    <source>
        <dbReference type="ARBA" id="ARBA00076680"/>
    </source>
</evidence>
<feature type="domain" description="Alcohol dehydrogenase iron-type/glycerol dehydrogenase GldA" evidence="9">
    <location>
        <begin position="11"/>
        <end position="175"/>
    </location>
</feature>
<comment type="catalytic activity">
    <reaction evidence="6">
        <text>a primary alcohol + NAD(+) = an aldehyde + NADH + H(+)</text>
        <dbReference type="Rhea" id="RHEA:10736"/>
        <dbReference type="ChEBI" id="CHEBI:15378"/>
        <dbReference type="ChEBI" id="CHEBI:15734"/>
        <dbReference type="ChEBI" id="CHEBI:17478"/>
        <dbReference type="ChEBI" id="CHEBI:57540"/>
        <dbReference type="ChEBI" id="CHEBI:57945"/>
        <dbReference type="EC" id="1.1.1.1"/>
    </reaction>
</comment>
<comment type="catalytic activity">
    <reaction evidence="5">
        <text>a secondary alcohol + NAD(+) = a ketone + NADH + H(+)</text>
        <dbReference type="Rhea" id="RHEA:10740"/>
        <dbReference type="ChEBI" id="CHEBI:15378"/>
        <dbReference type="ChEBI" id="CHEBI:17087"/>
        <dbReference type="ChEBI" id="CHEBI:35681"/>
        <dbReference type="ChEBI" id="CHEBI:57540"/>
        <dbReference type="ChEBI" id="CHEBI:57945"/>
        <dbReference type="EC" id="1.1.1.1"/>
    </reaction>
</comment>
<proteinExistence type="inferred from homology"/>
<dbReference type="InterPro" id="IPR039697">
    <property type="entry name" value="Alcohol_dehydrogenase_Fe"/>
</dbReference>
<comment type="similarity">
    <text evidence="2">Belongs to the iron-containing alcohol dehydrogenase family.</text>
</comment>
<feature type="domain" description="Fe-containing alcohol dehydrogenase-like C-terminal" evidence="10">
    <location>
        <begin position="187"/>
        <end position="384"/>
    </location>
</feature>
<dbReference type="GO" id="GO:0004022">
    <property type="term" value="F:alcohol dehydrogenase (NAD+) activity"/>
    <property type="evidence" value="ECO:0007669"/>
    <property type="project" value="UniProtKB-EC"/>
</dbReference>
<dbReference type="FunFam" id="1.20.1090.10:FF:000001">
    <property type="entry name" value="Aldehyde-alcohol dehydrogenase"/>
    <property type="match status" value="1"/>
</dbReference>
<evidence type="ECO:0000256" key="2">
    <source>
        <dbReference type="ARBA" id="ARBA00007358"/>
    </source>
</evidence>